<dbReference type="SUPFAM" id="SSF55073">
    <property type="entry name" value="Nucleotide cyclase"/>
    <property type="match status" value="1"/>
</dbReference>
<name>K9P2E3_CYAGP</name>
<dbReference type="PATRIC" id="fig|292564.3.peg.318"/>
<dbReference type="PANTHER" id="PTHR43102:SF2">
    <property type="entry name" value="GAF DOMAIN-CONTAINING PROTEIN"/>
    <property type="match status" value="1"/>
</dbReference>
<dbReference type="PANTHER" id="PTHR43102">
    <property type="entry name" value="SLR1143 PROTEIN"/>
    <property type="match status" value="1"/>
</dbReference>
<dbReference type="InterPro" id="IPR043128">
    <property type="entry name" value="Rev_trsase/Diguanyl_cyclase"/>
</dbReference>
<dbReference type="InterPro" id="IPR029016">
    <property type="entry name" value="GAF-like_dom_sf"/>
</dbReference>
<dbReference type="eggNOG" id="COG2203">
    <property type="taxonomic scope" value="Bacteria"/>
</dbReference>
<evidence type="ECO:0000313" key="4">
    <source>
        <dbReference type="Proteomes" id="UP000010388"/>
    </source>
</evidence>
<dbReference type="SMART" id="SM00267">
    <property type="entry name" value="GGDEF"/>
    <property type="match status" value="1"/>
</dbReference>
<reference evidence="4" key="1">
    <citation type="journal article" date="2013" name="Proc. Natl. Acad. Sci. U.S.A.">
        <title>Improving the coverage of the cyanobacterial phylum using diversity-driven genome sequencing.</title>
        <authorList>
            <person name="Shih P.M."/>
            <person name="Wu D."/>
            <person name="Latifi A."/>
            <person name="Axen S.D."/>
            <person name="Fewer D.P."/>
            <person name="Talla E."/>
            <person name="Calteau A."/>
            <person name="Cai F."/>
            <person name="Tandeau de Marsac N."/>
            <person name="Rippka R."/>
            <person name="Herdman M."/>
            <person name="Sivonen K."/>
            <person name="Coursin T."/>
            <person name="Laurent T."/>
            <person name="Goodwin L."/>
            <person name="Nolan M."/>
            <person name="Davenport K.W."/>
            <person name="Han C.S."/>
            <person name="Rubin E.M."/>
            <person name="Eisen J.A."/>
            <person name="Woyke T."/>
            <person name="Gugger M."/>
            <person name="Kerfeld C.A."/>
        </authorList>
    </citation>
    <scope>NUCLEOTIDE SEQUENCE [LARGE SCALE GENOMIC DNA]</scope>
    <source>
        <strain evidence="4">ATCC 27147 / PCC 6307</strain>
    </source>
</reference>
<dbReference type="Gene3D" id="3.30.70.270">
    <property type="match status" value="1"/>
</dbReference>
<dbReference type="KEGG" id="cgc:Cyagr_0358"/>
<accession>K9P2E3</accession>
<dbReference type="InterPro" id="IPR003018">
    <property type="entry name" value="GAF"/>
</dbReference>
<evidence type="ECO:0000259" key="1">
    <source>
        <dbReference type="SMART" id="SM00065"/>
    </source>
</evidence>
<dbReference type="eggNOG" id="COG3706">
    <property type="taxonomic scope" value="Bacteria"/>
</dbReference>
<sequence>MATSPPYPVPENEESRLRSLERVMLLDTASDQHLDRIIELARATLGVPIALISLVDQDRQWFLAKTGIEATETSRDVAFCAHAILSEEVMVVPDASQDQRFSSNPLVTGEPGIRFYAGAPLRAMDGHLLGTLCVIDQQAHGFNDDQKRILRMFSEQVSREIEIRQRLARCPVTGLWNRGAFLFLCEKEFQRARRLGRNDVHLLGFAWDPPPVPLTEALLPVFGPDDLVGRIADRMFAALMIDSTRASAMVACRSLDAAAGALQFDRRRSRPAARLRIGLTDLAPSDLSMADLLVRAENALYLTEDEAADPVMAVWGT</sequence>
<organism evidence="3 4">
    <name type="scientific">Cyanobium gracile (strain ATCC 27147 / PCC 6307)</name>
    <dbReference type="NCBI Taxonomy" id="292564"/>
    <lineage>
        <taxon>Bacteria</taxon>
        <taxon>Bacillati</taxon>
        <taxon>Cyanobacteriota</taxon>
        <taxon>Cyanophyceae</taxon>
        <taxon>Synechococcales</taxon>
        <taxon>Prochlorococcaceae</taxon>
        <taxon>Cyanobium</taxon>
    </lineage>
</organism>
<dbReference type="InterPro" id="IPR000160">
    <property type="entry name" value="GGDEF_dom"/>
</dbReference>
<evidence type="ECO:0000259" key="2">
    <source>
        <dbReference type="SMART" id="SM00267"/>
    </source>
</evidence>
<dbReference type="HOGENOM" id="CLU_000445_11_32_3"/>
<dbReference type="SMART" id="SM00065">
    <property type="entry name" value="GAF"/>
    <property type="match status" value="1"/>
</dbReference>
<dbReference type="AlphaFoldDB" id="K9P2E3"/>
<dbReference type="Proteomes" id="UP000010388">
    <property type="component" value="Chromosome"/>
</dbReference>
<dbReference type="InterPro" id="IPR029787">
    <property type="entry name" value="Nucleotide_cyclase"/>
</dbReference>
<dbReference type="EMBL" id="CP003495">
    <property type="protein sequence ID" value="AFY27552.1"/>
    <property type="molecule type" value="Genomic_DNA"/>
</dbReference>
<evidence type="ECO:0000313" key="3">
    <source>
        <dbReference type="EMBL" id="AFY27552.1"/>
    </source>
</evidence>
<dbReference type="SUPFAM" id="SSF55781">
    <property type="entry name" value="GAF domain-like"/>
    <property type="match status" value="1"/>
</dbReference>
<dbReference type="Gene3D" id="3.30.450.40">
    <property type="match status" value="1"/>
</dbReference>
<dbReference type="STRING" id="292564.Cyagr_0358"/>
<dbReference type="Pfam" id="PF01590">
    <property type="entry name" value="GAF"/>
    <property type="match status" value="1"/>
</dbReference>
<feature type="domain" description="GGDEF" evidence="2">
    <location>
        <begin position="156"/>
        <end position="314"/>
    </location>
</feature>
<feature type="domain" description="GAF" evidence="1">
    <location>
        <begin position="29"/>
        <end position="171"/>
    </location>
</feature>
<protein>
    <submittedName>
        <fullName evidence="3">GAF domain-containing protein</fullName>
    </submittedName>
</protein>
<proteinExistence type="predicted"/>
<gene>
    <name evidence="3" type="ordered locus">Cyagr_0358</name>
</gene>